<dbReference type="CDD" id="cd06267">
    <property type="entry name" value="PBP1_LacI_sugar_binding-like"/>
    <property type="match status" value="1"/>
</dbReference>
<feature type="domain" description="HTH lacI-type" evidence="4">
    <location>
        <begin position="4"/>
        <end position="58"/>
    </location>
</feature>
<dbReference type="InterPro" id="IPR028082">
    <property type="entry name" value="Peripla_BP_I"/>
</dbReference>
<dbReference type="SUPFAM" id="SSF47413">
    <property type="entry name" value="lambda repressor-like DNA-binding domains"/>
    <property type="match status" value="1"/>
</dbReference>
<accession>A0ABW7BV70</accession>
<dbReference type="EMBL" id="JBICZW010000007">
    <property type="protein sequence ID" value="MFG3189918.1"/>
    <property type="molecule type" value="Genomic_DNA"/>
</dbReference>
<reference evidence="5 6" key="1">
    <citation type="submission" date="2024-10" db="EMBL/GenBank/DDBJ databases">
        <title>The Natural Products Discovery Center: Release of the First 8490 Sequenced Strains for Exploring Actinobacteria Biosynthetic Diversity.</title>
        <authorList>
            <person name="Kalkreuter E."/>
            <person name="Kautsar S.A."/>
            <person name="Yang D."/>
            <person name="Bader C.D."/>
            <person name="Teijaro C.N."/>
            <person name="Fluegel L."/>
            <person name="Davis C.M."/>
            <person name="Simpson J.R."/>
            <person name="Lauterbach L."/>
            <person name="Steele A.D."/>
            <person name="Gui C."/>
            <person name="Meng S."/>
            <person name="Li G."/>
            <person name="Viehrig K."/>
            <person name="Ye F."/>
            <person name="Su P."/>
            <person name="Kiefer A.F."/>
            <person name="Nichols A."/>
            <person name="Cepeda A.J."/>
            <person name="Yan W."/>
            <person name="Fan B."/>
            <person name="Jiang Y."/>
            <person name="Adhikari A."/>
            <person name="Zheng C.-J."/>
            <person name="Schuster L."/>
            <person name="Cowan T.M."/>
            <person name="Smanski M.J."/>
            <person name="Chevrette M.G."/>
            <person name="De Carvalho L.P.S."/>
            <person name="Shen B."/>
        </authorList>
    </citation>
    <scope>NUCLEOTIDE SEQUENCE [LARGE SCALE GENOMIC DNA]</scope>
    <source>
        <strain evidence="5 6">NPDC048229</strain>
    </source>
</reference>
<keyword evidence="2 5" id="KW-0238">DNA-binding</keyword>
<dbReference type="CDD" id="cd01392">
    <property type="entry name" value="HTH_LacI"/>
    <property type="match status" value="1"/>
</dbReference>
<organism evidence="5 6">
    <name type="scientific">Streptomyces omiyaensis</name>
    <dbReference type="NCBI Taxonomy" id="68247"/>
    <lineage>
        <taxon>Bacteria</taxon>
        <taxon>Bacillati</taxon>
        <taxon>Actinomycetota</taxon>
        <taxon>Actinomycetes</taxon>
        <taxon>Kitasatosporales</taxon>
        <taxon>Streptomycetaceae</taxon>
        <taxon>Streptomyces</taxon>
    </lineage>
</organism>
<dbReference type="PANTHER" id="PTHR30146">
    <property type="entry name" value="LACI-RELATED TRANSCRIPTIONAL REPRESSOR"/>
    <property type="match status" value="1"/>
</dbReference>
<evidence type="ECO:0000256" key="2">
    <source>
        <dbReference type="ARBA" id="ARBA00023125"/>
    </source>
</evidence>
<dbReference type="InterPro" id="IPR010982">
    <property type="entry name" value="Lambda_DNA-bd_dom_sf"/>
</dbReference>
<dbReference type="GO" id="GO:0003677">
    <property type="term" value="F:DNA binding"/>
    <property type="evidence" value="ECO:0007669"/>
    <property type="project" value="UniProtKB-KW"/>
</dbReference>
<evidence type="ECO:0000259" key="4">
    <source>
        <dbReference type="PROSITE" id="PS50932"/>
    </source>
</evidence>
<sequence length="330" mass="34834">MKRPTLEVVAARAGVSKSSVSRVVNGETTVAPQIREVVLRAVRELGYVPNAAARNLVTRRTDAVAVVVADPPQGVVSDDPLFSTVVRAVSRELEAAGKQVVLMLAESDRSRARVEAYVAGGHVDGVMLVALHGTDPLPAALARTGMPMASFNRTSAPDVPYAGVDNTGGAALAVRHLLERGRRRIAAITGPLDLFEARERLEGYREALRGSGRRSIVALGDFTRASGAEAMRQLLEDDPALDAVFASNDLMAIGALRTLREAGRRVPEDVAVVGFDDIEAAAYTAPALTSVRSPMADQAIATVHLLLGLIEGGPSSPVVIPNELVIREST</sequence>
<evidence type="ECO:0000313" key="5">
    <source>
        <dbReference type="EMBL" id="MFG3189918.1"/>
    </source>
</evidence>
<dbReference type="PROSITE" id="PS50932">
    <property type="entry name" value="HTH_LACI_2"/>
    <property type="match status" value="1"/>
</dbReference>
<keyword evidence="3" id="KW-0804">Transcription</keyword>
<proteinExistence type="predicted"/>
<protein>
    <submittedName>
        <fullName evidence="5">LacI family DNA-binding transcriptional regulator</fullName>
    </submittedName>
</protein>
<name>A0ABW7BV70_9ACTN</name>
<dbReference type="InterPro" id="IPR046335">
    <property type="entry name" value="LacI/GalR-like_sensor"/>
</dbReference>
<dbReference type="SMART" id="SM00354">
    <property type="entry name" value="HTH_LACI"/>
    <property type="match status" value="1"/>
</dbReference>
<keyword evidence="6" id="KW-1185">Reference proteome</keyword>
<keyword evidence="1" id="KW-0805">Transcription regulation</keyword>
<dbReference type="PANTHER" id="PTHR30146:SF109">
    <property type="entry name" value="HTH-TYPE TRANSCRIPTIONAL REGULATOR GALS"/>
    <property type="match status" value="1"/>
</dbReference>
<dbReference type="RefSeq" id="WP_189848321.1">
    <property type="nucleotide sequence ID" value="NZ_BMVV01000004.1"/>
</dbReference>
<dbReference type="Pfam" id="PF13377">
    <property type="entry name" value="Peripla_BP_3"/>
    <property type="match status" value="1"/>
</dbReference>
<dbReference type="Pfam" id="PF00356">
    <property type="entry name" value="LacI"/>
    <property type="match status" value="1"/>
</dbReference>
<dbReference type="InterPro" id="IPR000843">
    <property type="entry name" value="HTH_LacI"/>
</dbReference>
<evidence type="ECO:0000256" key="3">
    <source>
        <dbReference type="ARBA" id="ARBA00023163"/>
    </source>
</evidence>
<evidence type="ECO:0000256" key="1">
    <source>
        <dbReference type="ARBA" id="ARBA00023015"/>
    </source>
</evidence>
<dbReference type="SUPFAM" id="SSF53822">
    <property type="entry name" value="Periplasmic binding protein-like I"/>
    <property type="match status" value="1"/>
</dbReference>
<dbReference type="Gene3D" id="3.40.50.2300">
    <property type="match status" value="2"/>
</dbReference>
<comment type="caution">
    <text evidence="5">The sequence shown here is derived from an EMBL/GenBank/DDBJ whole genome shotgun (WGS) entry which is preliminary data.</text>
</comment>
<gene>
    <name evidence="5" type="ORF">ACGFYS_13345</name>
</gene>
<dbReference type="Proteomes" id="UP001604282">
    <property type="component" value="Unassembled WGS sequence"/>
</dbReference>
<dbReference type="Gene3D" id="1.10.260.40">
    <property type="entry name" value="lambda repressor-like DNA-binding domains"/>
    <property type="match status" value="1"/>
</dbReference>
<evidence type="ECO:0000313" key="6">
    <source>
        <dbReference type="Proteomes" id="UP001604282"/>
    </source>
</evidence>